<dbReference type="Proteomes" id="UP001363622">
    <property type="component" value="Unassembled WGS sequence"/>
</dbReference>
<evidence type="ECO:0000313" key="1">
    <source>
        <dbReference type="EMBL" id="KAK7512720.1"/>
    </source>
</evidence>
<comment type="caution">
    <text evidence="1">The sequence shown here is derived from an EMBL/GenBank/DDBJ whole genome shotgun (WGS) entry which is preliminary data.</text>
</comment>
<sequence length="321" mass="37150">MPDTMGHVKPGNVYHIEGQGDYQTAPGDGVLPDIACSRWTKEFAPIIGSFPSLEVLILDTTPYRGMGLPFSRSLLSHVVYKETPVMVRVEFQTYVCEFFWKGFKTTTEVTFKPKPRLQGSQRHAIYSDTERLSTQLDDFFEKLSMAYFDQGPSTVRFKSLDMAGMTIFSLCHEYLKSGRPDNRPPLYLSLRGIRERTFDEDDDSDEVDEEDEELFGFKMDGMRTILEELSRSERIFHELSIVDCRFAKTKQFLVSVFKRLRKQHDHIKTFRFEKVRDLKGRIVKFDWDGDGQMDDGSRVPALVEELGVRQTLGRMVECVRC</sequence>
<name>A0ABR1KDV6_9PEZI</name>
<dbReference type="EMBL" id="JBBPHU010000010">
    <property type="protein sequence ID" value="KAK7512720.1"/>
    <property type="molecule type" value="Genomic_DNA"/>
</dbReference>
<reference evidence="1 2" key="1">
    <citation type="submission" date="2024-04" db="EMBL/GenBank/DDBJ databases">
        <title>Phyllosticta paracitricarpa is synonymous to the EU quarantine fungus P. citricarpa based on phylogenomic analyses.</title>
        <authorList>
            <consortium name="Lawrence Berkeley National Laboratory"/>
            <person name="Van Ingen-Buijs V.A."/>
            <person name="Van Westerhoven A.C."/>
            <person name="Haridas S."/>
            <person name="Skiadas P."/>
            <person name="Martin F."/>
            <person name="Groenewald J.Z."/>
            <person name="Crous P.W."/>
            <person name="Seidl M.F."/>
        </authorList>
    </citation>
    <scope>NUCLEOTIDE SEQUENCE [LARGE SCALE GENOMIC DNA]</scope>
    <source>
        <strain evidence="1 2">CBS 123371</strain>
    </source>
</reference>
<accession>A0ABR1KDV6</accession>
<protein>
    <submittedName>
        <fullName evidence="1">Uncharacterized protein</fullName>
    </submittedName>
</protein>
<keyword evidence="2" id="KW-1185">Reference proteome</keyword>
<evidence type="ECO:0000313" key="2">
    <source>
        <dbReference type="Proteomes" id="UP001363622"/>
    </source>
</evidence>
<proteinExistence type="predicted"/>
<organism evidence="1 2">
    <name type="scientific">Phyllosticta citriasiana</name>
    <dbReference type="NCBI Taxonomy" id="595635"/>
    <lineage>
        <taxon>Eukaryota</taxon>
        <taxon>Fungi</taxon>
        <taxon>Dikarya</taxon>
        <taxon>Ascomycota</taxon>
        <taxon>Pezizomycotina</taxon>
        <taxon>Dothideomycetes</taxon>
        <taxon>Dothideomycetes incertae sedis</taxon>
        <taxon>Botryosphaeriales</taxon>
        <taxon>Phyllostictaceae</taxon>
        <taxon>Phyllosticta</taxon>
    </lineage>
</organism>
<gene>
    <name evidence="1" type="ORF">IWZ03DRAFT_37874</name>
</gene>